<feature type="transmembrane region" description="Helical" evidence="7">
    <location>
        <begin position="47"/>
        <end position="67"/>
    </location>
</feature>
<dbReference type="AlphaFoldDB" id="Q5I232"/>
<evidence type="ECO:0000256" key="3">
    <source>
        <dbReference type="ARBA" id="ARBA00022475"/>
    </source>
</evidence>
<name>Q5I232_GLAPU</name>
<dbReference type="Gene3D" id="1.20.1250.20">
    <property type="entry name" value="MFS general substrate transporter like domains"/>
    <property type="match status" value="2"/>
</dbReference>
<feature type="transmembrane region" description="Helical" evidence="7">
    <location>
        <begin position="12"/>
        <end position="35"/>
    </location>
</feature>
<sequence length="403" mass="45155">MNLLKIRYFPTLISSLFFSKLGDYAYEVIFVFIVLEVTNNDYLYAGVVYFFRFIPFIFFGPIGGWLADNGYIKKSLIYSEIIRLIISIIIYISYINEAINISLLISSSFLTTVGRSIFQPSFQTFIPQIIENKKLSKANSITQIIEEVSSILGPLLCSLIILVSDKGMVLIFNSLTYFISIIILLGLNEDKDKKNKNKNKKIYIFSVYKETFLNIGNMFRTEYSLFVAIIGSSLCILFTGSVIRFVIPAVSIYMNGDEVFTSYIFSLMATGTIIGGIIYNKTITKSTPNKLMFYWFIYGVIMLIMSLLSMKFILMLSLILGIFGAFVDITLITTIQTLSKKENIGRNFGTFSTLANTAEALSGITSGVIATIGITFSFTIMSSLIALIGLYGITLTSNKKNTN</sequence>
<feature type="transmembrane region" description="Helical" evidence="7">
    <location>
        <begin position="169"/>
        <end position="188"/>
    </location>
</feature>
<dbReference type="InterPro" id="IPR011701">
    <property type="entry name" value="MFS"/>
</dbReference>
<dbReference type="Proteomes" id="UP001148834">
    <property type="component" value="Unassembled WGS sequence"/>
</dbReference>
<keyword evidence="4 7" id="KW-0812">Transmembrane</keyword>
<feature type="transmembrane region" description="Helical" evidence="7">
    <location>
        <begin position="360"/>
        <end position="393"/>
    </location>
</feature>
<reference evidence="8" key="1">
    <citation type="journal article" date="2005" name="Antimicrob. Agents Chemother.">
        <title>Plasmid-encoded Tet B tetracycline resistance in Haemophilus parasuis.</title>
        <authorList>
            <person name="Lancashire J.F."/>
            <person name="Terry T.D."/>
            <person name="Blackall P.J."/>
            <person name="Jennings M.P."/>
        </authorList>
    </citation>
    <scope>NUCLEOTIDE SEQUENCE</scope>
    <source>
        <plasmid evidence="8">pHS-Rec</plasmid>
    </source>
</reference>
<keyword evidence="8" id="KW-0614">Plasmid</keyword>
<evidence type="ECO:0000313" key="9">
    <source>
        <dbReference type="EMBL" id="MDD2168987.1"/>
    </source>
</evidence>
<evidence type="ECO:0000256" key="5">
    <source>
        <dbReference type="ARBA" id="ARBA00022989"/>
    </source>
</evidence>
<feature type="transmembrane region" description="Helical" evidence="7">
    <location>
        <begin position="259"/>
        <end position="279"/>
    </location>
</feature>
<dbReference type="PANTHER" id="PTHR43266:SF2">
    <property type="entry name" value="MAJOR FACILITATOR SUPERFAMILY (MFS) PROFILE DOMAIN-CONTAINING PROTEIN"/>
    <property type="match status" value="1"/>
</dbReference>
<feature type="transmembrane region" description="Helical" evidence="7">
    <location>
        <begin position="223"/>
        <end position="247"/>
    </location>
</feature>
<evidence type="ECO:0000256" key="2">
    <source>
        <dbReference type="ARBA" id="ARBA00022448"/>
    </source>
</evidence>
<dbReference type="PANTHER" id="PTHR43266">
    <property type="entry name" value="MACROLIDE-EFFLUX PROTEIN"/>
    <property type="match status" value="1"/>
</dbReference>
<evidence type="ECO:0000256" key="6">
    <source>
        <dbReference type="ARBA" id="ARBA00023136"/>
    </source>
</evidence>
<evidence type="ECO:0000256" key="7">
    <source>
        <dbReference type="SAM" id="Phobius"/>
    </source>
</evidence>
<evidence type="ECO:0000256" key="4">
    <source>
        <dbReference type="ARBA" id="ARBA00022692"/>
    </source>
</evidence>
<keyword evidence="5 7" id="KW-1133">Transmembrane helix</keyword>
<dbReference type="RefSeq" id="WP_011255123.1">
    <property type="nucleotide sequence ID" value="NC_006829.1"/>
</dbReference>
<dbReference type="CDD" id="cd06173">
    <property type="entry name" value="MFS_MefA_like"/>
    <property type="match status" value="1"/>
</dbReference>
<evidence type="ECO:0000256" key="1">
    <source>
        <dbReference type="ARBA" id="ARBA00004651"/>
    </source>
</evidence>
<reference evidence="9" key="2">
    <citation type="submission" date="2022-09" db="EMBL/GenBank/DDBJ databases">
        <title>Molecular characterization of Glaesserella parasuis strains circulating in commercial swine farms using whole-genome sequencing.</title>
        <authorList>
            <person name="Mugabi R."/>
            <person name="Clavijo M."/>
            <person name="Li G."/>
        </authorList>
    </citation>
    <scope>NUCLEOTIDE SEQUENCE</scope>
    <source>
        <strain evidence="9">0435-53</strain>
    </source>
</reference>
<dbReference type="EMBL" id="JAODIR010000080">
    <property type="protein sequence ID" value="MDD2168987.1"/>
    <property type="molecule type" value="Genomic_DNA"/>
</dbReference>
<dbReference type="EMBL" id="AY862436">
    <property type="protein sequence ID" value="AAW51469.1"/>
    <property type="molecule type" value="Genomic_DNA"/>
</dbReference>
<accession>Q5I232</accession>
<comment type="subcellular location">
    <subcellularLocation>
        <location evidence="1">Cell membrane</location>
        <topology evidence="1">Multi-pass membrane protein</topology>
    </subcellularLocation>
</comment>
<dbReference type="SUPFAM" id="SSF103473">
    <property type="entry name" value="MFS general substrate transporter"/>
    <property type="match status" value="1"/>
</dbReference>
<feature type="transmembrane region" description="Helical" evidence="7">
    <location>
        <begin position="76"/>
        <end position="95"/>
    </location>
</feature>
<dbReference type="InterPro" id="IPR036259">
    <property type="entry name" value="MFS_trans_sf"/>
</dbReference>
<feature type="transmembrane region" description="Helical" evidence="7">
    <location>
        <begin position="291"/>
        <end position="308"/>
    </location>
</feature>
<keyword evidence="3" id="KW-1003">Cell membrane</keyword>
<keyword evidence="6 7" id="KW-0472">Membrane</keyword>
<protein>
    <submittedName>
        <fullName evidence="8">ABC-transporter</fullName>
    </submittedName>
    <submittedName>
        <fullName evidence="9">MFS transporter</fullName>
    </submittedName>
</protein>
<proteinExistence type="predicted"/>
<keyword evidence="2" id="KW-0813">Transport</keyword>
<geneLocation type="plasmid" evidence="8">
    <name>pHS-Rec</name>
</geneLocation>
<dbReference type="GO" id="GO:0022857">
    <property type="term" value="F:transmembrane transporter activity"/>
    <property type="evidence" value="ECO:0007669"/>
    <property type="project" value="InterPro"/>
</dbReference>
<dbReference type="GO" id="GO:0005886">
    <property type="term" value="C:plasma membrane"/>
    <property type="evidence" value="ECO:0007669"/>
    <property type="project" value="UniProtKB-SubCell"/>
</dbReference>
<evidence type="ECO:0000313" key="8">
    <source>
        <dbReference type="EMBL" id="AAW51469.1"/>
    </source>
</evidence>
<feature type="transmembrane region" description="Helical" evidence="7">
    <location>
        <begin position="314"/>
        <end position="339"/>
    </location>
</feature>
<organism evidence="8">
    <name type="scientific">Glaesserella parasuis</name>
    <name type="common">Haemophilus parasuis</name>
    <dbReference type="NCBI Taxonomy" id="738"/>
    <lineage>
        <taxon>Bacteria</taxon>
        <taxon>Pseudomonadati</taxon>
        <taxon>Pseudomonadota</taxon>
        <taxon>Gammaproteobacteria</taxon>
        <taxon>Pasteurellales</taxon>
        <taxon>Pasteurellaceae</taxon>
        <taxon>Glaesserella</taxon>
    </lineage>
</organism>
<dbReference type="Pfam" id="PF07690">
    <property type="entry name" value="MFS_1"/>
    <property type="match status" value="1"/>
</dbReference>
<gene>
    <name evidence="9" type="ORF">N5925_10485</name>
</gene>